<feature type="transmembrane region" description="Helical" evidence="5">
    <location>
        <begin position="228"/>
        <end position="244"/>
    </location>
</feature>
<dbReference type="PANTHER" id="PTHR23508">
    <property type="entry name" value="CARBOXYLIC ACID TRANSPORTER PROTEIN HOMOLOG"/>
    <property type="match status" value="1"/>
</dbReference>
<feature type="transmembrane region" description="Helical" evidence="5">
    <location>
        <begin position="290"/>
        <end position="309"/>
    </location>
</feature>
<dbReference type="InterPro" id="IPR005829">
    <property type="entry name" value="Sugar_transporter_CS"/>
</dbReference>
<dbReference type="eggNOG" id="COG2814">
    <property type="taxonomic scope" value="Bacteria"/>
</dbReference>
<dbReference type="CDD" id="cd17365">
    <property type="entry name" value="MFS_PcaK_like"/>
    <property type="match status" value="1"/>
</dbReference>
<dbReference type="SUPFAM" id="SSF103473">
    <property type="entry name" value="MFS general substrate transporter"/>
    <property type="match status" value="1"/>
</dbReference>
<evidence type="ECO:0000256" key="1">
    <source>
        <dbReference type="ARBA" id="ARBA00004141"/>
    </source>
</evidence>
<dbReference type="InterPro" id="IPR020846">
    <property type="entry name" value="MFS_dom"/>
</dbReference>
<dbReference type="GO" id="GO:0046943">
    <property type="term" value="F:carboxylic acid transmembrane transporter activity"/>
    <property type="evidence" value="ECO:0007669"/>
    <property type="project" value="TreeGrafter"/>
</dbReference>
<keyword evidence="2 5" id="KW-0812">Transmembrane</keyword>
<dbReference type="Gene3D" id="1.20.1250.20">
    <property type="entry name" value="MFS general substrate transporter like domains"/>
    <property type="match status" value="2"/>
</dbReference>
<reference evidence="7 8" key="1">
    <citation type="submission" date="2016-08" db="EMBL/GenBank/DDBJ databases">
        <title>Complete genome sequence of Acinetobacter baylyi strain GFJ2.</title>
        <authorList>
            <person name="Tabata M."/>
            <person name="Kuboki S."/>
            <person name="Gibu N."/>
            <person name="Kinouchi Y."/>
            <person name="Vangnai A."/>
            <person name="Kasai D."/>
            <person name="Fukuda M."/>
        </authorList>
    </citation>
    <scope>NUCLEOTIDE SEQUENCE [LARGE SCALE GENOMIC DNA]</scope>
    <source>
        <strain evidence="7 8">GFJ2</strain>
    </source>
</reference>
<feature type="transmembrane region" description="Helical" evidence="5">
    <location>
        <begin position="12"/>
        <end position="31"/>
    </location>
</feature>
<dbReference type="STRING" id="487316.BEN76_07990"/>
<feature type="domain" description="Major facilitator superfamily (MFS) profile" evidence="6">
    <location>
        <begin position="21"/>
        <end position="411"/>
    </location>
</feature>
<dbReference type="KEGG" id="asol:BEN76_07990"/>
<gene>
    <name evidence="7" type="ORF">BEN76_07990</name>
</gene>
<feature type="transmembrane region" description="Helical" evidence="5">
    <location>
        <begin position="145"/>
        <end position="164"/>
    </location>
</feature>
<dbReference type="GO" id="GO:0005886">
    <property type="term" value="C:plasma membrane"/>
    <property type="evidence" value="ECO:0007669"/>
    <property type="project" value="TreeGrafter"/>
</dbReference>
<organism evidence="7 8">
    <name type="scientific">Acinetobacter soli</name>
    <dbReference type="NCBI Taxonomy" id="487316"/>
    <lineage>
        <taxon>Bacteria</taxon>
        <taxon>Pseudomonadati</taxon>
        <taxon>Pseudomonadota</taxon>
        <taxon>Gammaproteobacteria</taxon>
        <taxon>Moraxellales</taxon>
        <taxon>Moraxellaceae</taxon>
        <taxon>Acinetobacter</taxon>
    </lineage>
</organism>
<evidence type="ECO:0000256" key="5">
    <source>
        <dbReference type="SAM" id="Phobius"/>
    </source>
</evidence>
<feature type="transmembrane region" description="Helical" evidence="5">
    <location>
        <begin position="87"/>
        <end position="106"/>
    </location>
</feature>
<dbReference type="RefSeq" id="WP_076032781.1">
    <property type="nucleotide sequence ID" value="NZ_CP016896.1"/>
</dbReference>
<protein>
    <submittedName>
        <fullName evidence="7">3-(3-hydroxy-phenyl)propionate transporter MhpT</fullName>
    </submittedName>
</protein>
<evidence type="ECO:0000259" key="6">
    <source>
        <dbReference type="PROSITE" id="PS50850"/>
    </source>
</evidence>
<evidence type="ECO:0000256" key="3">
    <source>
        <dbReference type="ARBA" id="ARBA00022989"/>
    </source>
</evidence>
<dbReference type="PROSITE" id="PS50850">
    <property type="entry name" value="MFS"/>
    <property type="match status" value="1"/>
</dbReference>
<feature type="transmembrane region" description="Helical" evidence="5">
    <location>
        <begin position="51"/>
        <end position="75"/>
    </location>
</feature>
<feature type="transmembrane region" description="Helical" evidence="5">
    <location>
        <begin position="315"/>
        <end position="338"/>
    </location>
</feature>
<dbReference type="Pfam" id="PF07690">
    <property type="entry name" value="MFS_1"/>
    <property type="match status" value="1"/>
</dbReference>
<dbReference type="Proteomes" id="UP000185674">
    <property type="component" value="Chromosome"/>
</dbReference>
<dbReference type="InterPro" id="IPR011701">
    <property type="entry name" value="MFS"/>
</dbReference>
<evidence type="ECO:0000313" key="8">
    <source>
        <dbReference type="Proteomes" id="UP000185674"/>
    </source>
</evidence>
<proteinExistence type="predicted"/>
<evidence type="ECO:0000313" key="7">
    <source>
        <dbReference type="EMBL" id="APV35963.1"/>
    </source>
</evidence>
<dbReference type="NCBIfam" id="NF008586">
    <property type="entry name" value="PRK11551.1"/>
    <property type="match status" value="1"/>
</dbReference>
<dbReference type="EMBL" id="CP016896">
    <property type="protein sequence ID" value="APV35963.1"/>
    <property type="molecule type" value="Genomic_DNA"/>
</dbReference>
<sequence>MQKVESGLKQPPHSSHVMIITLVLCFIFAIIEGFDLQSMGVAAPRMKAEMLLSSAEMGWIFSAAVLGTLPGALIAGRIADVIGRKKVLITCVIIFGAMSLITPFMQEYTALLAIRFLTGIGMGGALPIVITMVSEAVPDKYKATAVSSMYCGMPIGGFLTSVVALGLDADHQWRHIFYLGGGAPLLLAVILYYFLPESKAYLKSHQRQSTKYSMSEVLFSQGRTRTTASLWISFFGTLLVLALLQNWLPTLIAGLGLTKHQASYIQMGFNLGGSVGVLLLGLMLDRFNKIMIAMCAYTGIFLSLIGLAYSHTTLAFTLSAAGCGMFVIGCQSILYTLAAAYYPTEMRGTGVGAAVALGRVGAFIGPLFAGYLLSVGQSEIFVIASSIPMILIAALSVLFLLYRLNHQPVTDTVASSLKSS</sequence>
<feature type="transmembrane region" description="Helical" evidence="5">
    <location>
        <begin position="380"/>
        <end position="402"/>
    </location>
</feature>
<comment type="subcellular location">
    <subcellularLocation>
        <location evidence="1">Membrane</location>
        <topology evidence="1">Multi-pass membrane protein</topology>
    </subcellularLocation>
</comment>
<dbReference type="PANTHER" id="PTHR23508:SF10">
    <property type="entry name" value="CARBOXYLIC ACID TRANSPORTER PROTEIN HOMOLOG"/>
    <property type="match status" value="1"/>
</dbReference>
<evidence type="ECO:0000256" key="4">
    <source>
        <dbReference type="ARBA" id="ARBA00023136"/>
    </source>
</evidence>
<keyword evidence="3 5" id="KW-1133">Transmembrane helix</keyword>
<keyword evidence="4 5" id="KW-0472">Membrane</keyword>
<dbReference type="InterPro" id="IPR036259">
    <property type="entry name" value="MFS_trans_sf"/>
</dbReference>
<feature type="transmembrane region" description="Helical" evidence="5">
    <location>
        <begin position="112"/>
        <end position="133"/>
    </location>
</feature>
<dbReference type="AlphaFoldDB" id="A0A1P8EIC6"/>
<dbReference type="PROSITE" id="PS00216">
    <property type="entry name" value="SUGAR_TRANSPORT_1"/>
    <property type="match status" value="1"/>
</dbReference>
<accession>A0A1P8EIC6</accession>
<feature type="transmembrane region" description="Helical" evidence="5">
    <location>
        <begin position="264"/>
        <end position="283"/>
    </location>
</feature>
<feature type="transmembrane region" description="Helical" evidence="5">
    <location>
        <begin position="350"/>
        <end position="374"/>
    </location>
</feature>
<feature type="transmembrane region" description="Helical" evidence="5">
    <location>
        <begin position="176"/>
        <end position="195"/>
    </location>
</feature>
<evidence type="ECO:0000256" key="2">
    <source>
        <dbReference type="ARBA" id="ARBA00022692"/>
    </source>
</evidence>
<name>A0A1P8EIC6_9GAMM</name>